<dbReference type="InterPro" id="IPR015797">
    <property type="entry name" value="NUDIX_hydrolase-like_dom_sf"/>
</dbReference>
<evidence type="ECO:0000256" key="6">
    <source>
        <dbReference type="ARBA" id="ARBA00023211"/>
    </source>
</evidence>
<dbReference type="GO" id="GO:0035539">
    <property type="term" value="F:8-oxo-7,8-dihydrodeoxyguanosine triphosphate pyrophosphatase activity"/>
    <property type="evidence" value="ECO:0007669"/>
    <property type="project" value="UniProtKB-EC"/>
</dbReference>
<comment type="cofactor">
    <cofactor evidence="2">
        <name>Mg(2+)</name>
        <dbReference type="ChEBI" id="CHEBI:18420"/>
    </cofactor>
</comment>
<organism evidence="8 9">
    <name type="scientific">Aquirufa regiilacus</name>
    <dbReference type="NCBI Taxonomy" id="3024868"/>
    <lineage>
        <taxon>Bacteria</taxon>
        <taxon>Pseudomonadati</taxon>
        <taxon>Bacteroidota</taxon>
        <taxon>Cytophagia</taxon>
        <taxon>Cytophagales</taxon>
        <taxon>Flectobacillaceae</taxon>
        <taxon>Aquirufa</taxon>
    </lineage>
</organism>
<name>A0ABU3TQR6_9BACT</name>
<dbReference type="SUPFAM" id="SSF55811">
    <property type="entry name" value="Nudix"/>
    <property type="match status" value="1"/>
</dbReference>
<dbReference type="InterPro" id="IPR045121">
    <property type="entry name" value="CoAse"/>
</dbReference>
<proteinExistence type="predicted"/>
<evidence type="ECO:0000256" key="4">
    <source>
        <dbReference type="ARBA" id="ARBA00022801"/>
    </source>
</evidence>
<dbReference type="EMBL" id="JAVNWW010000001">
    <property type="protein sequence ID" value="MDU0808164.1"/>
    <property type="molecule type" value="Genomic_DNA"/>
</dbReference>
<evidence type="ECO:0000259" key="7">
    <source>
        <dbReference type="PROSITE" id="PS51462"/>
    </source>
</evidence>
<comment type="caution">
    <text evidence="8">The sequence shown here is derived from an EMBL/GenBank/DDBJ whole genome shotgun (WGS) entry which is preliminary data.</text>
</comment>
<dbReference type="EC" id="3.6.1.55" evidence="8"/>
<evidence type="ECO:0000313" key="9">
    <source>
        <dbReference type="Proteomes" id="UP001249959"/>
    </source>
</evidence>
<evidence type="ECO:0000256" key="3">
    <source>
        <dbReference type="ARBA" id="ARBA00022723"/>
    </source>
</evidence>
<keyword evidence="4 8" id="KW-0378">Hydrolase</keyword>
<evidence type="ECO:0000256" key="1">
    <source>
        <dbReference type="ARBA" id="ARBA00001936"/>
    </source>
</evidence>
<keyword evidence="6" id="KW-0464">Manganese</keyword>
<protein>
    <submittedName>
        <fullName evidence="8">CoA pyrophosphatase</fullName>
        <ecNumber evidence="8">3.6.1.55</ecNumber>
    </submittedName>
</protein>
<dbReference type="Gene3D" id="3.90.79.10">
    <property type="entry name" value="Nucleoside Triphosphate Pyrophosphohydrolase"/>
    <property type="match status" value="1"/>
</dbReference>
<feature type="domain" description="Nudix hydrolase" evidence="7">
    <location>
        <begin position="25"/>
        <end position="160"/>
    </location>
</feature>
<gene>
    <name evidence="8" type="ORF">PQG45_03830</name>
</gene>
<dbReference type="Pfam" id="PF00293">
    <property type="entry name" value="NUDIX"/>
    <property type="match status" value="1"/>
</dbReference>
<keyword evidence="3" id="KW-0479">Metal-binding</keyword>
<sequence length="187" mass="21894">MDAPFERLFELQSTIKHNRDLLQTAKQAAVVAIVIQKPSQESKIVLIKRNTYDGHHSAQMAFPGGKVDQSDLSLRHTAIREIEEEIGIQLDEDDLIELPQHWVHVSNFLIQPYYVLINKNLEYRVNKREINRIFEIPVAFLKQPDSLDFHELTFMQEQITAPRFYYESEEIWGATAIMLYQLIQLLD</sequence>
<keyword evidence="5" id="KW-0460">Magnesium</keyword>
<dbReference type="InterPro" id="IPR000086">
    <property type="entry name" value="NUDIX_hydrolase_dom"/>
</dbReference>
<dbReference type="PANTHER" id="PTHR12992:SF11">
    <property type="entry name" value="MITOCHONDRIAL COENZYME A DIPHOSPHATASE NUDT8"/>
    <property type="match status" value="1"/>
</dbReference>
<dbReference type="CDD" id="cd03426">
    <property type="entry name" value="NUDIX_CoAse_Nudt7"/>
    <property type="match status" value="1"/>
</dbReference>
<dbReference type="RefSeq" id="WP_316070326.1">
    <property type="nucleotide sequence ID" value="NZ_JAVNWW010000001.1"/>
</dbReference>
<keyword evidence="9" id="KW-1185">Reference proteome</keyword>
<evidence type="ECO:0000313" key="8">
    <source>
        <dbReference type="EMBL" id="MDU0808164.1"/>
    </source>
</evidence>
<dbReference type="Proteomes" id="UP001249959">
    <property type="component" value="Unassembled WGS sequence"/>
</dbReference>
<evidence type="ECO:0000256" key="5">
    <source>
        <dbReference type="ARBA" id="ARBA00022842"/>
    </source>
</evidence>
<accession>A0ABU3TQR6</accession>
<reference evidence="8 9" key="1">
    <citation type="submission" date="2023-09" db="EMBL/GenBank/DDBJ databases">
        <title>Aquirufa genomes.</title>
        <authorList>
            <person name="Pitt A."/>
        </authorList>
    </citation>
    <scope>NUCLEOTIDE SEQUENCE [LARGE SCALE GENOMIC DNA]</scope>
    <source>
        <strain evidence="8 9">LEOWEIH-7C</strain>
    </source>
</reference>
<dbReference type="PANTHER" id="PTHR12992">
    <property type="entry name" value="NUDIX HYDROLASE"/>
    <property type="match status" value="1"/>
</dbReference>
<comment type="cofactor">
    <cofactor evidence="1">
        <name>Mn(2+)</name>
        <dbReference type="ChEBI" id="CHEBI:29035"/>
    </cofactor>
</comment>
<dbReference type="PROSITE" id="PS51462">
    <property type="entry name" value="NUDIX"/>
    <property type="match status" value="1"/>
</dbReference>
<evidence type="ECO:0000256" key="2">
    <source>
        <dbReference type="ARBA" id="ARBA00001946"/>
    </source>
</evidence>